<name>A0A919MQ45_9ACTN</name>
<dbReference type="PANTHER" id="PTHR43877">
    <property type="entry name" value="AMINOALKYLPHOSPHONATE N-ACETYLTRANSFERASE-RELATED-RELATED"/>
    <property type="match status" value="1"/>
</dbReference>
<sequence>MAVLRPLTDADIDAVAAVHVRAWQIGYAGILPPDYLAGLDPAAFARHRRERTPPPGARTLVAVDDDTVIGFTSFGPYRVDSGAGFNPAIGELYAIYVDPARWSGGTGRKLLAAARAGLAEAGHPAMRLWVFADNQRARRFYERAGLTPDGARQFYTPRGRTEQLPEVRYSARL</sequence>
<proteinExistence type="predicted"/>
<comment type="caution">
    <text evidence="4">The sequence shown here is derived from an EMBL/GenBank/DDBJ whole genome shotgun (WGS) entry which is preliminary data.</text>
</comment>
<dbReference type="InterPro" id="IPR016181">
    <property type="entry name" value="Acyl_CoA_acyltransferase"/>
</dbReference>
<keyword evidence="5" id="KW-1185">Reference proteome</keyword>
<keyword evidence="2" id="KW-0012">Acyltransferase</keyword>
<dbReference type="RefSeq" id="WP_203775191.1">
    <property type="nucleotide sequence ID" value="NZ_BAAAYJ010000022.1"/>
</dbReference>
<evidence type="ECO:0000313" key="4">
    <source>
        <dbReference type="EMBL" id="GIE53271.1"/>
    </source>
</evidence>
<dbReference type="InterPro" id="IPR050832">
    <property type="entry name" value="Bact_Acetyltransf"/>
</dbReference>
<reference evidence="4" key="1">
    <citation type="submission" date="2021-01" db="EMBL/GenBank/DDBJ databases">
        <title>Whole genome shotgun sequence of Actinoplanes nipponensis NBRC 14063.</title>
        <authorList>
            <person name="Komaki H."/>
            <person name="Tamura T."/>
        </authorList>
    </citation>
    <scope>NUCLEOTIDE SEQUENCE</scope>
    <source>
        <strain evidence="4">NBRC 14063</strain>
    </source>
</reference>
<dbReference type="InterPro" id="IPR000182">
    <property type="entry name" value="GNAT_dom"/>
</dbReference>
<keyword evidence="1" id="KW-0808">Transferase</keyword>
<dbReference type="EMBL" id="BOMQ01000081">
    <property type="protein sequence ID" value="GIE53271.1"/>
    <property type="molecule type" value="Genomic_DNA"/>
</dbReference>
<dbReference type="Proteomes" id="UP000647172">
    <property type="component" value="Unassembled WGS sequence"/>
</dbReference>
<evidence type="ECO:0000256" key="2">
    <source>
        <dbReference type="ARBA" id="ARBA00023315"/>
    </source>
</evidence>
<dbReference type="PROSITE" id="PS51186">
    <property type="entry name" value="GNAT"/>
    <property type="match status" value="1"/>
</dbReference>
<evidence type="ECO:0000313" key="5">
    <source>
        <dbReference type="Proteomes" id="UP000647172"/>
    </source>
</evidence>
<dbReference type="PANTHER" id="PTHR43877:SF1">
    <property type="entry name" value="ACETYLTRANSFERASE"/>
    <property type="match status" value="1"/>
</dbReference>
<dbReference type="AlphaFoldDB" id="A0A919MQ45"/>
<gene>
    <name evidence="4" type="ORF">Ani05nite_68050</name>
</gene>
<organism evidence="4 5">
    <name type="scientific">Actinoplanes nipponensis</name>
    <dbReference type="NCBI Taxonomy" id="135950"/>
    <lineage>
        <taxon>Bacteria</taxon>
        <taxon>Bacillati</taxon>
        <taxon>Actinomycetota</taxon>
        <taxon>Actinomycetes</taxon>
        <taxon>Micromonosporales</taxon>
        <taxon>Micromonosporaceae</taxon>
        <taxon>Actinoplanes</taxon>
    </lineage>
</organism>
<dbReference type="Gene3D" id="3.40.630.30">
    <property type="match status" value="1"/>
</dbReference>
<dbReference type="CDD" id="cd04301">
    <property type="entry name" value="NAT_SF"/>
    <property type="match status" value="1"/>
</dbReference>
<dbReference type="Pfam" id="PF00583">
    <property type="entry name" value="Acetyltransf_1"/>
    <property type="match status" value="1"/>
</dbReference>
<dbReference type="GO" id="GO:0016747">
    <property type="term" value="F:acyltransferase activity, transferring groups other than amino-acyl groups"/>
    <property type="evidence" value="ECO:0007669"/>
    <property type="project" value="InterPro"/>
</dbReference>
<dbReference type="SUPFAM" id="SSF55729">
    <property type="entry name" value="Acyl-CoA N-acyltransferases (Nat)"/>
    <property type="match status" value="1"/>
</dbReference>
<evidence type="ECO:0000259" key="3">
    <source>
        <dbReference type="PROSITE" id="PS51186"/>
    </source>
</evidence>
<evidence type="ECO:0000256" key="1">
    <source>
        <dbReference type="ARBA" id="ARBA00022679"/>
    </source>
</evidence>
<protein>
    <submittedName>
        <fullName evidence="4">N-acetyltransferase</fullName>
    </submittedName>
</protein>
<accession>A0A919MQ45</accession>
<feature type="domain" description="N-acetyltransferase" evidence="3">
    <location>
        <begin position="2"/>
        <end position="173"/>
    </location>
</feature>